<dbReference type="EMBL" id="CALTRL010003972">
    <property type="protein sequence ID" value="CAH7682259.1"/>
    <property type="molecule type" value="Genomic_DNA"/>
</dbReference>
<comment type="caution">
    <text evidence="1">The sequence shown here is derived from an EMBL/GenBank/DDBJ whole genome shotgun (WGS) entry which is preliminary data.</text>
</comment>
<organism evidence="1 2">
    <name type="scientific">Phakopsora pachyrhizi</name>
    <name type="common">Asian soybean rust disease fungus</name>
    <dbReference type="NCBI Taxonomy" id="170000"/>
    <lineage>
        <taxon>Eukaryota</taxon>
        <taxon>Fungi</taxon>
        <taxon>Dikarya</taxon>
        <taxon>Basidiomycota</taxon>
        <taxon>Pucciniomycotina</taxon>
        <taxon>Pucciniomycetes</taxon>
        <taxon>Pucciniales</taxon>
        <taxon>Phakopsoraceae</taxon>
        <taxon>Phakopsora</taxon>
    </lineage>
</organism>
<accession>A0AAV0B5S0</accession>
<evidence type="ECO:0000313" key="1">
    <source>
        <dbReference type="EMBL" id="CAH7682259.1"/>
    </source>
</evidence>
<dbReference type="Proteomes" id="UP001153365">
    <property type="component" value="Unassembled WGS sequence"/>
</dbReference>
<reference evidence="1" key="1">
    <citation type="submission" date="2022-06" db="EMBL/GenBank/DDBJ databases">
        <authorList>
            <consortium name="SYNGENTA / RWTH Aachen University"/>
        </authorList>
    </citation>
    <scope>NUCLEOTIDE SEQUENCE</scope>
</reference>
<sequence>MPPLPRLIDIFGYNTGQPTCGGYGFEFGFAVGTDSNSLCVFKLNGWDGLGK</sequence>
<evidence type="ECO:0000313" key="2">
    <source>
        <dbReference type="Proteomes" id="UP001153365"/>
    </source>
</evidence>
<keyword evidence="2" id="KW-1185">Reference proteome</keyword>
<protein>
    <submittedName>
        <fullName evidence="1">Uncharacterized protein</fullName>
    </submittedName>
</protein>
<gene>
    <name evidence="1" type="ORF">PPACK8108_LOCUS15066</name>
</gene>
<name>A0AAV0B5S0_PHAPC</name>
<dbReference type="AlphaFoldDB" id="A0AAV0B5S0"/>
<proteinExistence type="predicted"/>